<gene>
    <name evidence="2" type="ORF">FHETE_2313</name>
</gene>
<protein>
    <submittedName>
        <fullName evidence="2">Heterokaryon incompatibility protein</fullName>
    </submittedName>
</protein>
<dbReference type="Pfam" id="PF26639">
    <property type="entry name" value="Het-6_barrel"/>
    <property type="match status" value="1"/>
</dbReference>
<name>A0A8H5WXY4_FUSHE</name>
<dbReference type="Proteomes" id="UP000567885">
    <property type="component" value="Unassembled WGS sequence"/>
</dbReference>
<evidence type="ECO:0000313" key="3">
    <source>
        <dbReference type="Proteomes" id="UP000567885"/>
    </source>
</evidence>
<dbReference type="Pfam" id="PF06985">
    <property type="entry name" value="HET"/>
    <property type="match status" value="1"/>
</dbReference>
<comment type="caution">
    <text evidence="2">The sequence shown here is derived from an EMBL/GenBank/DDBJ whole genome shotgun (WGS) entry which is preliminary data.</text>
</comment>
<keyword evidence="3" id="KW-1185">Reference proteome</keyword>
<evidence type="ECO:0000313" key="2">
    <source>
        <dbReference type="EMBL" id="KAF5676186.1"/>
    </source>
</evidence>
<organism evidence="2 3">
    <name type="scientific">Fusarium heterosporum</name>
    <dbReference type="NCBI Taxonomy" id="42747"/>
    <lineage>
        <taxon>Eukaryota</taxon>
        <taxon>Fungi</taxon>
        <taxon>Dikarya</taxon>
        <taxon>Ascomycota</taxon>
        <taxon>Pezizomycotina</taxon>
        <taxon>Sordariomycetes</taxon>
        <taxon>Hypocreomycetidae</taxon>
        <taxon>Hypocreales</taxon>
        <taxon>Nectriaceae</taxon>
        <taxon>Fusarium</taxon>
        <taxon>Fusarium heterosporum species complex</taxon>
    </lineage>
</organism>
<evidence type="ECO:0000259" key="1">
    <source>
        <dbReference type="Pfam" id="PF06985"/>
    </source>
</evidence>
<sequence length="664" mass="75379">MFNHSPLSQGAREIRVLRFARAADGPADDDEPISLELQHVSLNDNISYAAVSYTWGTTTGPVDIKVNSCQFKITQNLHEALRQLRRDGVDSWLWIDAICIEQSNDLEKSWQIMQMREIFSHATGVYLWLGTGTIESDLTMDFISRVGPRALSCDIANLLNKTAIRRGIDYYIKQQSHPQRIDGHTASESKLGPLFWDLLNEDALLAPSPLINGISNILQREHWHRIWIIQEVALAKEALVVVGTKSVSLELFDATFTAIWYCMRSGLRRMHPKWYGFCKGLSITLYEIKSLYIRHRLRQIPAAQPVRLVDILWENGAAPGRPHYSATDPRDILFGLLGILTEGEARGIRVDYTKSVAEVFTALTRAMMSCANDDHVSFDLDFCNPGKSTGYLPTWVPDWRKIGMWGVRTYRINHYRIYKATGRLSGRGRALSVKGDANVLHSFGCRVDQITTVMHPPEWVQKTPYEPSWLKDPDDWLRSIATFTGLGSESGPGEDYIWRTITRDTCDTPPKLTHIPPQERTSIIEGMRTLRRKVMRLQDVAAESLTDQEIEFIHHGPPYNNFGSNSGALDDQQVIWFAANWRECLSRVNRNRTLFKTSKGMLGLGHVGIEVGDIVSLIWGVSSPIVLRQRHDGGFYFCGDAYVDGIMQGEYLQNNPEEEEFCIY</sequence>
<dbReference type="OrthoDB" id="2157530at2759"/>
<dbReference type="EMBL" id="JAAGWQ010000035">
    <property type="protein sequence ID" value="KAF5676186.1"/>
    <property type="molecule type" value="Genomic_DNA"/>
</dbReference>
<dbReference type="AlphaFoldDB" id="A0A8H5WXY4"/>
<reference evidence="2 3" key="1">
    <citation type="submission" date="2020-05" db="EMBL/GenBank/DDBJ databases">
        <title>Identification and distribution of gene clusters putatively required for synthesis of sphingolipid metabolism inhibitors in phylogenetically diverse species of the filamentous fungus Fusarium.</title>
        <authorList>
            <person name="Kim H.-S."/>
            <person name="Busman M."/>
            <person name="Brown D.W."/>
            <person name="Divon H."/>
            <person name="Uhlig S."/>
            <person name="Proctor R.H."/>
        </authorList>
    </citation>
    <scope>NUCLEOTIDE SEQUENCE [LARGE SCALE GENOMIC DNA]</scope>
    <source>
        <strain evidence="2 3">NRRL 20693</strain>
    </source>
</reference>
<feature type="domain" description="Heterokaryon incompatibility" evidence="1">
    <location>
        <begin position="48"/>
        <end position="231"/>
    </location>
</feature>
<proteinExistence type="predicted"/>
<dbReference type="PANTHER" id="PTHR24148">
    <property type="entry name" value="ANKYRIN REPEAT DOMAIN-CONTAINING PROTEIN 39 HOMOLOG-RELATED"/>
    <property type="match status" value="1"/>
</dbReference>
<dbReference type="InterPro" id="IPR010730">
    <property type="entry name" value="HET"/>
</dbReference>
<dbReference type="InterPro" id="IPR052895">
    <property type="entry name" value="HetReg/Transcr_Mod"/>
</dbReference>
<accession>A0A8H5WXY4</accession>
<dbReference type="PANTHER" id="PTHR24148:SF79">
    <property type="entry name" value="HETEROKARYON INCOMPATIBILITY DOMAIN-CONTAINING PROTEIN"/>
    <property type="match status" value="1"/>
</dbReference>